<dbReference type="OrthoDB" id="268594at2759"/>
<comment type="caution">
    <text evidence="7">The sequence shown here is derived from an EMBL/GenBank/DDBJ whole genome shotgun (WGS) entry which is preliminary data.</text>
</comment>
<dbReference type="EMBL" id="JANBPY010000093">
    <property type="protein sequence ID" value="KAJ1969114.1"/>
    <property type="molecule type" value="Genomic_DNA"/>
</dbReference>
<evidence type="ECO:0000256" key="5">
    <source>
        <dbReference type="ARBA" id="ARBA00038223"/>
    </source>
</evidence>
<reference evidence="7" key="1">
    <citation type="submission" date="2022-07" db="EMBL/GenBank/DDBJ databases">
        <title>Phylogenomic reconstructions and comparative analyses of Kickxellomycotina fungi.</title>
        <authorList>
            <person name="Reynolds N.K."/>
            <person name="Stajich J.E."/>
            <person name="Barry K."/>
            <person name="Grigoriev I.V."/>
            <person name="Crous P."/>
            <person name="Smith M.E."/>
        </authorList>
    </citation>
    <scope>NUCLEOTIDE SEQUENCE</scope>
    <source>
        <strain evidence="7">RSA 1196</strain>
    </source>
</reference>
<dbReference type="Proteomes" id="UP001150925">
    <property type="component" value="Unassembled WGS sequence"/>
</dbReference>
<keyword evidence="3" id="KW-1015">Disulfide bond</keyword>
<organism evidence="7 8">
    <name type="scientific">Dispira parvispora</name>
    <dbReference type="NCBI Taxonomy" id="1520584"/>
    <lineage>
        <taxon>Eukaryota</taxon>
        <taxon>Fungi</taxon>
        <taxon>Fungi incertae sedis</taxon>
        <taxon>Zoopagomycota</taxon>
        <taxon>Kickxellomycotina</taxon>
        <taxon>Dimargaritomycetes</taxon>
        <taxon>Dimargaritales</taxon>
        <taxon>Dimargaritaceae</taxon>
        <taxon>Dispira</taxon>
    </lineage>
</organism>
<evidence type="ECO:0000313" key="7">
    <source>
        <dbReference type="EMBL" id="KAJ1969114.1"/>
    </source>
</evidence>
<evidence type="ECO:0000313" key="8">
    <source>
        <dbReference type="Proteomes" id="UP001150925"/>
    </source>
</evidence>
<gene>
    <name evidence="7" type="primary">COX19</name>
    <name evidence="7" type="ORF">IWQ62_000829</name>
</gene>
<evidence type="ECO:0000256" key="4">
    <source>
        <dbReference type="ARBA" id="ARBA00037279"/>
    </source>
</evidence>
<accession>A0A9W8E4K4</accession>
<dbReference type="AlphaFoldDB" id="A0A9W8E4K4"/>
<proteinExistence type="inferred from homology"/>
<evidence type="ECO:0000256" key="1">
    <source>
        <dbReference type="ARBA" id="ARBA00004496"/>
    </source>
</evidence>
<keyword evidence="2" id="KW-0963">Cytoplasm</keyword>
<protein>
    <submittedName>
        <fullName evidence="7">Cytochrome c oxidase assembly protein cox19</fullName>
    </submittedName>
</protein>
<evidence type="ECO:0000256" key="2">
    <source>
        <dbReference type="ARBA" id="ARBA00022490"/>
    </source>
</evidence>
<dbReference type="PROSITE" id="PS51808">
    <property type="entry name" value="CHCH"/>
    <property type="match status" value="1"/>
</dbReference>
<dbReference type="InterPro" id="IPR051383">
    <property type="entry name" value="COX19"/>
</dbReference>
<name>A0A9W8E4K4_9FUNG</name>
<dbReference type="PANTHER" id="PTHR21107:SF2">
    <property type="entry name" value="CYTOCHROME C OXIDASE ASSEMBLY PROTEIN COX19"/>
    <property type="match status" value="1"/>
</dbReference>
<evidence type="ECO:0000256" key="3">
    <source>
        <dbReference type="ARBA" id="ARBA00023157"/>
    </source>
</evidence>
<sequence>MSFGRPPNVESTQNTPPDRGSFPLDHDGECKSFMMEYLMCLKQNKSLGKPCRHLSKRYLQCRMEKGLMSPEEWEYLGFEEENIATGNNDSPTDQDKA</sequence>
<keyword evidence="8" id="KW-1185">Reference proteome</keyword>
<dbReference type="GO" id="GO:0033617">
    <property type="term" value="P:mitochondrial respiratory chain complex IV assembly"/>
    <property type="evidence" value="ECO:0007669"/>
    <property type="project" value="TreeGrafter"/>
</dbReference>
<comment type="similarity">
    <text evidence="5">Belongs to the COX19 family.</text>
</comment>
<feature type="region of interest" description="Disordered" evidence="6">
    <location>
        <begin position="1"/>
        <end position="25"/>
    </location>
</feature>
<dbReference type="GO" id="GO:0005758">
    <property type="term" value="C:mitochondrial intermembrane space"/>
    <property type="evidence" value="ECO:0007669"/>
    <property type="project" value="TreeGrafter"/>
</dbReference>
<comment type="function">
    <text evidence="4">Required for the assembly of mitochondrial cytochrome c oxidase.</text>
</comment>
<evidence type="ECO:0000256" key="6">
    <source>
        <dbReference type="SAM" id="MobiDB-lite"/>
    </source>
</evidence>
<comment type="subcellular location">
    <subcellularLocation>
        <location evidence="1">Cytoplasm</location>
    </subcellularLocation>
</comment>
<dbReference type="PANTHER" id="PTHR21107">
    <property type="entry name" value="CYTOCHROME C OXIDASE ASSEMBLY PROTEIN COX19"/>
    <property type="match status" value="1"/>
</dbReference>